<dbReference type="AlphaFoldDB" id="A0A654LWN5"/>
<gene>
    <name evidence="1" type="ORF">NMY3_01025</name>
</gene>
<evidence type="ECO:0000313" key="2">
    <source>
        <dbReference type="Proteomes" id="UP000058925"/>
    </source>
</evidence>
<dbReference type="KEGG" id="taa:NMY3_01025"/>
<proteinExistence type="predicted"/>
<sequence>MFRISGIENSNGYKIGIQDDQSAITLYPIGGIQFR</sequence>
<evidence type="ECO:0000313" key="1">
    <source>
        <dbReference type="EMBL" id="ALI35230.1"/>
    </source>
</evidence>
<name>A0A654LWN5_9ARCH</name>
<dbReference type="EMBL" id="CP012850">
    <property type="protein sequence ID" value="ALI35230.1"/>
    <property type="molecule type" value="Genomic_DNA"/>
</dbReference>
<dbReference type="Proteomes" id="UP000058925">
    <property type="component" value="Chromosome"/>
</dbReference>
<organism evidence="1 2">
    <name type="scientific">Candidatus Nitrosocosmicus oleophilus</name>
    <dbReference type="NCBI Taxonomy" id="1353260"/>
    <lineage>
        <taxon>Archaea</taxon>
        <taxon>Nitrososphaerota</taxon>
        <taxon>Nitrososphaeria</taxon>
        <taxon>Nitrososphaerales</taxon>
        <taxon>Nitrososphaeraceae</taxon>
        <taxon>Candidatus Nitrosocosmicus</taxon>
    </lineage>
</organism>
<protein>
    <submittedName>
        <fullName evidence="1">Uncharacterized protein</fullName>
    </submittedName>
</protein>
<accession>A0A654LWN5</accession>
<reference evidence="2" key="1">
    <citation type="submission" date="2015-10" db="EMBL/GenBank/DDBJ databases">
        <title>Niche specialization of a soil ammonia-oxidizing archaeon, Candidatus Nitrosocosmicus oleophilus.</title>
        <authorList>
            <person name="Jung M.-Y."/>
            <person name="Rhee S.-K."/>
        </authorList>
    </citation>
    <scope>NUCLEOTIDE SEQUENCE [LARGE SCALE GENOMIC DNA]</scope>
    <source>
        <strain evidence="2">MY3</strain>
    </source>
</reference>
<keyword evidence="2" id="KW-1185">Reference proteome</keyword>